<dbReference type="InterPro" id="IPR029033">
    <property type="entry name" value="His_PPase_superfam"/>
</dbReference>
<dbReference type="CDD" id="cd07067">
    <property type="entry name" value="HP_PGM_like"/>
    <property type="match status" value="1"/>
</dbReference>
<name>A0ABQ6HBH8_9GAMM</name>
<accession>A0ABQ6HBH8</accession>
<dbReference type="InterPro" id="IPR013078">
    <property type="entry name" value="His_Pase_superF_clade-1"/>
</dbReference>
<proteinExistence type="predicted"/>
<keyword evidence="2" id="KW-1185">Reference proteome</keyword>
<gene>
    <name evidence="1" type="primary">sixA_1</name>
    <name evidence="1" type="ORF">tloyanaT_03890</name>
</gene>
<dbReference type="PANTHER" id="PTHR47623">
    <property type="entry name" value="OS09G0287300 PROTEIN"/>
    <property type="match status" value="1"/>
</dbReference>
<comment type="caution">
    <text evidence="1">The sequence shown here is derived from an EMBL/GenBank/DDBJ whole genome shotgun (WGS) entry which is preliminary data.</text>
</comment>
<evidence type="ECO:0000313" key="1">
    <source>
        <dbReference type="EMBL" id="GLX84137.1"/>
    </source>
</evidence>
<dbReference type="SUPFAM" id="SSF53254">
    <property type="entry name" value="Phosphoglycerate mutase-like"/>
    <property type="match status" value="1"/>
</dbReference>
<dbReference type="Proteomes" id="UP001157134">
    <property type="component" value="Unassembled WGS sequence"/>
</dbReference>
<dbReference type="Gene3D" id="3.40.50.1240">
    <property type="entry name" value="Phosphoglycerate mutase-like"/>
    <property type="match status" value="1"/>
</dbReference>
<sequence>MKTVRLLRHAKSDWQTPFTHDHERGLNARGINATKVMAPFINSSFSPETAIFTSSAMRAQLTLSYISQHNPHSTLAPNWLVEKALYTFESNTLLNWLRLLDECYQDVCIVGHNPALTELANELSDKAIVNLPTCGYVVLSCDINSWQELAAGCAKTVSYLTPKLAKKG</sequence>
<reference evidence="1 2" key="1">
    <citation type="submission" date="2023-03" db="EMBL/GenBank/DDBJ databases">
        <title>Thalassotalea loyana LMG 22536T draft genome sequence.</title>
        <authorList>
            <person name="Sawabe T."/>
        </authorList>
    </citation>
    <scope>NUCLEOTIDE SEQUENCE [LARGE SCALE GENOMIC DNA]</scope>
    <source>
        <strain evidence="1 2">LMG 22536</strain>
    </source>
</reference>
<dbReference type="PANTHER" id="PTHR47623:SF1">
    <property type="entry name" value="OS09G0287300 PROTEIN"/>
    <property type="match status" value="1"/>
</dbReference>
<protein>
    <submittedName>
        <fullName evidence="1">Phosphohistidine phosphatase</fullName>
    </submittedName>
</protein>
<organism evidence="1 2">
    <name type="scientific">Thalassotalea loyana</name>
    <dbReference type="NCBI Taxonomy" id="280483"/>
    <lineage>
        <taxon>Bacteria</taxon>
        <taxon>Pseudomonadati</taxon>
        <taxon>Pseudomonadota</taxon>
        <taxon>Gammaproteobacteria</taxon>
        <taxon>Alteromonadales</taxon>
        <taxon>Colwelliaceae</taxon>
        <taxon>Thalassotalea</taxon>
    </lineage>
</organism>
<dbReference type="EMBL" id="BSSV01000001">
    <property type="protein sequence ID" value="GLX84137.1"/>
    <property type="molecule type" value="Genomic_DNA"/>
</dbReference>
<evidence type="ECO:0000313" key="2">
    <source>
        <dbReference type="Proteomes" id="UP001157134"/>
    </source>
</evidence>